<feature type="domain" description="Tail sheath protein subtilisin-like" evidence="2">
    <location>
        <begin position="379"/>
        <end position="532"/>
    </location>
</feature>
<keyword evidence="5" id="KW-1185">Reference proteome</keyword>
<dbReference type="Gene3D" id="3.40.50.11780">
    <property type="match status" value="2"/>
</dbReference>
<dbReference type="RefSeq" id="WP_155542775.1">
    <property type="nucleotide sequence ID" value="NZ_CABVGP010000001.1"/>
</dbReference>
<evidence type="ECO:0000259" key="3">
    <source>
        <dbReference type="Pfam" id="PF17482"/>
    </source>
</evidence>
<dbReference type="AlphaFoldDB" id="A0A6I8LL75"/>
<dbReference type="Pfam" id="PF17482">
    <property type="entry name" value="Phage_sheath_1C"/>
    <property type="match status" value="1"/>
</dbReference>
<dbReference type="Proteomes" id="UP000399805">
    <property type="component" value="Unassembled WGS sequence"/>
</dbReference>
<comment type="similarity">
    <text evidence="1">Belongs to the myoviridae tail sheath protein family.</text>
</comment>
<sequence length="648" mass="67221">MPTLSYPGVYVQEVPGGAKPLDTASTSTAAFVGLTERGPDTGPTLVTSWTAFQRTYGSFIADGFLAHSVFQYFNNGGRQCYVVRVTRSNATVASVTVNNRAAAPIAGFTFSAKNKGAWGNTLLLQIEDGTLDPGNLFKLSVRRQDNASVLPDDPLGIVPLEVFDNLSIDPGSPDYVAAVVGRGSALVDVQVLPANAASLQHGVHRGGVNPVLPLNANLSFRINVDGDGLQTVTLPTAAGTATALNDVRDAIQAAVRLLVKKKTSTDPAAFTAFACSVETVGAQSRLVLQSGTGTAASSVAVQPAAANDASIQLKLGDGGGGRSESGNAVQRPANATAIQVGDAAVAAPVTAAVAGSDGTTAISETSFSNAFPLLDRVTDFSLLAVPGESTPAMADLGMAYAANRPLQDVFYLGETGSHDDTVAEATAFRNQLTTANSYGAVYFPWVKALDPTGQSRDPILLPPSGHVAGLYARIDAARGVWKAPAGTEASLNGVVGLAVELSDVDHGNLNPKGIDVIRRFPGAGVVAFGARTISSDPSWRYVPVRRTAIMLRVSIYNGIQFAVFEPNDEPLWAQLRLAVGSFMTGLFRQGAFQGATPAQAFFVKCDAETTTQADIDAGVVNVLVGFAPLKPAEFVVVRISQQAGLASG</sequence>
<evidence type="ECO:0000313" key="4">
    <source>
        <dbReference type="EMBL" id="VVJ17643.1"/>
    </source>
</evidence>
<dbReference type="InterPro" id="IPR020287">
    <property type="entry name" value="Tail_sheath_C"/>
</dbReference>
<dbReference type="PANTHER" id="PTHR35861:SF1">
    <property type="entry name" value="PHAGE TAIL SHEATH PROTEIN"/>
    <property type="match status" value="1"/>
</dbReference>
<dbReference type="InterPro" id="IPR052042">
    <property type="entry name" value="Tail_sheath_structural"/>
</dbReference>
<protein>
    <submittedName>
        <fullName evidence="4">Phage tail sheath protein FI</fullName>
    </submittedName>
</protein>
<gene>
    <name evidence="4" type="ORF">AA23TX_02664</name>
</gene>
<evidence type="ECO:0000256" key="1">
    <source>
        <dbReference type="ARBA" id="ARBA00008005"/>
    </source>
</evidence>
<dbReference type="InterPro" id="IPR035089">
    <property type="entry name" value="Phage_sheath_subtilisin"/>
</dbReference>
<feature type="domain" description="Tail sheath protein C-terminal" evidence="3">
    <location>
        <begin position="534"/>
        <end position="640"/>
    </location>
</feature>
<proteinExistence type="inferred from homology"/>
<organism evidence="4 5">
    <name type="scientific">Amycolatopsis camponoti</name>
    <dbReference type="NCBI Taxonomy" id="2606593"/>
    <lineage>
        <taxon>Bacteria</taxon>
        <taxon>Bacillati</taxon>
        <taxon>Actinomycetota</taxon>
        <taxon>Actinomycetes</taxon>
        <taxon>Pseudonocardiales</taxon>
        <taxon>Pseudonocardiaceae</taxon>
        <taxon>Amycolatopsis</taxon>
    </lineage>
</organism>
<dbReference type="PANTHER" id="PTHR35861">
    <property type="match status" value="1"/>
</dbReference>
<accession>A0A6I8LL75</accession>
<reference evidence="4 5" key="1">
    <citation type="submission" date="2019-09" db="EMBL/GenBank/DDBJ databases">
        <authorList>
            <person name="Leyn A S."/>
        </authorList>
    </citation>
    <scope>NUCLEOTIDE SEQUENCE [LARGE SCALE GENOMIC DNA]</scope>
    <source>
        <strain evidence="4">AA231_1</strain>
    </source>
</reference>
<evidence type="ECO:0000259" key="2">
    <source>
        <dbReference type="Pfam" id="PF04984"/>
    </source>
</evidence>
<dbReference type="Pfam" id="PF04984">
    <property type="entry name" value="Phage_sheath_1"/>
    <property type="match status" value="1"/>
</dbReference>
<dbReference type="EMBL" id="CABVGP010000001">
    <property type="protein sequence ID" value="VVJ17643.1"/>
    <property type="molecule type" value="Genomic_DNA"/>
</dbReference>
<name>A0A6I8LL75_9PSEU</name>
<evidence type="ECO:0000313" key="5">
    <source>
        <dbReference type="Proteomes" id="UP000399805"/>
    </source>
</evidence>